<dbReference type="GO" id="GO:0070628">
    <property type="term" value="F:proteasome binding"/>
    <property type="evidence" value="ECO:0007669"/>
    <property type="project" value="TreeGrafter"/>
</dbReference>
<reference evidence="4" key="1">
    <citation type="journal article" date="2014" name="BMC Genomics">
        <title>Characterizing the developmental transcriptome of the oriental fruit fly, Bactrocera dorsalis (Diptera: Tephritidae) through comparative genomic analysis with Drosophila melanogaster utilizing modENCODE datasets.</title>
        <authorList>
            <person name="Geib S.M."/>
            <person name="Calla B."/>
            <person name="Hall B."/>
            <person name="Hou S."/>
            <person name="Manoukis N.C."/>
        </authorList>
    </citation>
    <scope>NUCLEOTIDE SEQUENCE</scope>
    <source>
        <strain evidence="4">Punador</strain>
    </source>
</reference>
<dbReference type="GO" id="GO:0005783">
    <property type="term" value="C:endoplasmic reticulum"/>
    <property type="evidence" value="ECO:0007669"/>
    <property type="project" value="InterPro"/>
</dbReference>
<dbReference type="PANTHER" id="PTHR15069:SF1">
    <property type="entry name" value="PROTEASOME ASSEMBLY CHAPERONE 1"/>
    <property type="match status" value="1"/>
</dbReference>
<dbReference type="PANTHER" id="PTHR15069">
    <property type="entry name" value="PROTEASOME ASSEMBLY CHAPERONE 1"/>
    <property type="match status" value="1"/>
</dbReference>
<dbReference type="InterPro" id="IPR016565">
    <property type="entry name" value="Proteasome_assmbl_chp_1"/>
</dbReference>
<comment type="similarity">
    <text evidence="1">Belongs to the PSMG1 family.</text>
</comment>
<dbReference type="EMBL" id="GAKP01006181">
    <property type="protein sequence ID" value="JAC52771.1"/>
    <property type="molecule type" value="Transcribed_RNA"/>
</dbReference>
<accession>A0A034WB45</accession>
<dbReference type="RefSeq" id="XP_011203081.2">
    <property type="nucleotide sequence ID" value="XM_011204779.4"/>
</dbReference>
<dbReference type="OrthoDB" id="17536at2759"/>
<name>A0A034WB45_BACDO</name>
<dbReference type="AlphaFoldDB" id="A0A034WB45"/>
<evidence type="ECO:0000313" key="4">
    <source>
        <dbReference type="EMBL" id="JAC52771.1"/>
    </source>
</evidence>
<dbReference type="KEGG" id="bdr:105226040"/>
<protein>
    <recommendedName>
        <fullName evidence="2">Proteasome assembly chaperone 1</fullName>
    </recommendedName>
</protein>
<dbReference type="GO" id="GO:0080129">
    <property type="term" value="P:proteasome core complex assembly"/>
    <property type="evidence" value="ECO:0007669"/>
    <property type="project" value="TreeGrafter"/>
</dbReference>
<evidence type="ECO:0000256" key="3">
    <source>
        <dbReference type="ARBA" id="ARBA00023186"/>
    </source>
</evidence>
<keyword evidence="3" id="KW-0143">Chaperone</keyword>
<evidence type="ECO:0000256" key="2">
    <source>
        <dbReference type="ARBA" id="ARBA00019180"/>
    </source>
</evidence>
<proteinExistence type="inferred from homology"/>
<evidence type="ECO:0000256" key="1">
    <source>
        <dbReference type="ARBA" id="ARBA00005261"/>
    </source>
</evidence>
<dbReference type="GeneID" id="105226040"/>
<sequence>MGCPMAFGELNIPSSRAFWDDCDEDEPVQRDTETKKLELLYEPNEAQTPLPTKIFLLIEGKDVSEFVEAALLGGARNICKLPSPKSSLHYVQDKELLIALLQEDLTNSGELTELLLPYAKEAEKVITLTVKSKIEYQSENLKCVRDDITFIRGINSKSPQIEELEPPNFIVGVAAGIACWRHNANLPTSAYVAYTDNVSLDTLAAKPIIKLLQEVGIDCKDSYKPIYREASHLYM</sequence>
<organism evidence="4">
    <name type="scientific">Bactrocera dorsalis</name>
    <name type="common">Oriental fruit fly</name>
    <name type="synonym">Dacus dorsalis</name>
    <dbReference type="NCBI Taxonomy" id="27457"/>
    <lineage>
        <taxon>Eukaryota</taxon>
        <taxon>Metazoa</taxon>
        <taxon>Ecdysozoa</taxon>
        <taxon>Arthropoda</taxon>
        <taxon>Hexapoda</taxon>
        <taxon>Insecta</taxon>
        <taxon>Pterygota</taxon>
        <taxon>Neoptera</taxon>
        <taxon>Endopterygota</taxon>
        <taxon>Diptera</taxon>
        <taxon>Brachycera</taxon>
        <taxon>Muscomorpha</taxon>
        <taxon>Tephritoidea</taxon>
        <taxon>Tephritidae</taxon>
        <taxon>Bactrocera</taxon>
        <taxon>Bactrocera</taxon>
    </lineage>
</organism>